<sequence>MSLQPIECKYVTEDLVREWKNASATANLKPSGPVPMLRFLYELCWNMVRGELPFQKCKVILDSVLFSDNQSKEDLDSVLADIVSQMGQDHTMPGDCRARLAKMAKWLVESTLVPLRLFQERCEEEFLWESEMIKIKAQDLKLKEVRANTRLLYQQTKFNLLREESEGYAKLVTLLCQSGLEASTQNTSTTIISTIKSLIGHFDLDPNRVFDIVLECFELLPENSIFYELIPIFPKSHASQILGFKFQYYQRMEVNTPVPFGLFRLTALLVKTNFIDLDSIYVHLLPKDEEAFEHYSAFSAQRFDEANKIGKINLAATGKDLMEDEKQADVTVDLYAAVDMEREAVSERSTEVESNQSLGLLRGFLSVDDWYHAQILFDRLSPLDPVAHIQICDGLFSLIEKTISFAYAVVCRTIIQGSGSLIGSNSDATESVATSSSQSSFVDLPRELFQMLTSSGPYMYRDPILLQKVCRVLRGYYLSALPESGDVVRLDSRPRLKEVKLRIEEALGTCILPSLQLIPANPAVGQEIWELMSLLPYEVRYRLYGEWEKDDEHIPMVLAARQIAKLDTRRILKRLAKENLKQLGRMVAKLAHANPMTVLRTIVHQIEAYKDMITPVVDAFKYLTQLEYDVLEYVVIERLAQSGREKLKDNGLNLSDWLQSLASFWGHLCKKYPSMELRGLFQYLVNQLKRGTGIELVLLQELIQQMANVQHTENMTEEQLDSMAGSETLRCQASSFGITRNNKALTKSMNRLRDSLFPKDEPKLAIPLLLLIAQHRSMVVINADAPHIKMVSEQFDRCHGALLQYVDFLISALTPATAYAQLIPTLHDLVHKYHLEPEVAFLIYRPVMRLFKCLNEVEVFWPSSVTDEGDVSNTEKESELSMSTTKVALDLGSAHKPITWSDLLYTVRSMLPMKVWNSLSPDLYVTFWGLTLYDLYVPRSRYDSEIAKQHSALKALEEVPDNSNSAITKRKKDKERIQELLDRLTNELLKHEQHVASVRRRLSCEKDKWLSSSSDTLINMEFLQRCIFPRCIFSMPDAVYCSMFVHTLHSLGTPYFNTINHLDILICKTLHPMICCCTEFEVGRLGRFLYETLKIAYHWKSDESIYEQECGSMPGFSVPNKNRQQRFTYKQFVRVHFKWSGKITRLLVHCLESAEYMDIRNALILLTKISSIFPVTRRSGINIEKRVVKIKGDDREDLKVLATGVTAALAARKSSWISEEEFHMGLVEMKPAASPAKSLANLANGSSQTLSQNETIGTRSAVSGHHKLRATSSTVTDGQAVLPSSTVQHGSLRSSGIQKATDEVRKVSPEENIAKVSLKSFTESESRPPLKRAAQSAGTKQAKQDALKDDNRSGKLVGRTSGQISSVSIDKDVQSHLPEGRQSGHGGTAIVTSNGGTISASVKVSGSARVSTDLHSSLPKIDGGAIKSTESRVSVGKQNDDLEASEMLQPISSRSIHSSDDTSTSLRLVDKQQRRASPIEEHDRLNKRRKGDSETKDGEGLEVHLSDRDRSGDRQTDKALPMDLEKTGDDERALVKPTDKLLERAKDKGGERYERDHRERFDRSDKSRAEEIFSEKSRDRSMERHARERSSERVQERGTERSFDRFADKNKDERSKPRHSEISNDKSHIDDRFHGQSLPPPPPLPPNIVPQSVGVSRRDEEADRRAGSSTRHMQRLSPRHDEKERRRSEENVLSSQDDAKRRREEDLRERKRDEREGGTMKVEDRDREKGTIVKDDMDPAAPTKRRKIKRDHLSIEATGEYPPVAPPPSLSMGTSSQSFDGRERGDRKGVSTQQRAAYMEETVPRSHSKEATTKVTRRDNETMYERDWEEEKRLRAEPKRKHRK</sequence>
<feature type="compositionally biased region" description="Pro residues" evidence="6">
    <location>
        <begin position="1638"/>
        <end position="1648"/>
    </location>
</feature>
<comment type="similarity">
    <text evidence="2">Belongs to the THOC2 family.</text>
</comment>
<accession>A0AAV9BKF3</accession>
<feature type="coiled-coil region" evidence="5">
    <location>
        <begin position="967"/>
        <end position="1001"/>
    </location>
</feature>
<keyword evidence="11" id="KW-1185">Reference proteome</keyword>
<feature type="compositionally biased region" description="Basic and acidic residues" evidence="6">
    <location>
        <begin position="1656"/>
        <end position="1666"/>
    </location>
</feature>
<evidence type="ECO:0000256" key="2">
    <source>
        <dbReference type="ARBA" id="ARBA00007857"/>
    </source>
</evidence>
<protein>
    <recommendedName>
        <fullName evidence="3">THO complex subunit 2</fullName>
    </recommendedName>
</protein>
<evidence type="ECO:0000256" key="5">
    <source>
        <dbReference type="SAM" id="Coils"/>
    </source>
</evidence>
<feature type="compositionally biased region" description="Basic and acidic residues" evidence="6">
    <location>
        <begin position="1468"/>
        <end position="1484"/>
    </location>
</feature>
<evidence type="ECO:0000259" key="8">
    <source>
        <dbReference type="Pfam" id="PF11732"/>
    </source>
</evidence>
<feature type="compositionally biased region" description="Basic and acidic residues" evidence="6">
    <location>
        <begin position="1300"/>
        <end position="1313"/>
    </location>
</feature>
<feature type="compositionally biased region" description="Low complexity" evidence="6">
    <location>
        <begin position="1451"/>
        <end position="1465"/>
    </location>
</feature>
<dbReference type="GO" id="GO:0000445">
    <property type="term" value="C:THO complex part of transcription export complex"/>
    <property type="evidence" value="ECO:0007669"/>
    <property type="project" value="TreeGrafter"/>
</dbReference>
<dbReference type="InterPro" id="IPR021418">
    <property type="entry name" value="THO_THOC2_C"/>
</dbReference>
<feature type="compositionally biased region" description="Polar residues" evidence="6">
    <location>
        <begin position="1270"/>
        <end position="1298"/>
    </location>
</feature>
<evidence type="ECO:0000256" key="6">
    <source>
        <dbReference type="SAM" id="MobiDB-lite"/>
    </source>
</evidence>
<reference evidence="10" key="2">
    <citation type="submission" date="2023-06" db="EMBL/GenBank/DDBJ databases">
        <authorList>
            <person name="Ma L."/>
            <person name="Liu K.-W."/>
            <person name="Li Z."/>
            <person name="Hsiao Y.-Y."/>
            <person name="Qi Y."/>
            <person name="Fu T."/>
            <person name="Tang G."/>
            <person name="Zhang D."/>
            <person name="Sun W.-H."/>
            <person name="Liu D.-K."/>
            <person name="Li Y."/>
            <person name="Chen G.-Z."/>
            <person name="Liu X.-D."/>
            <person name="Liao X.-Y."/>
            <person name="Jiang Y.-T."/>
            <person name="Yu X."/>
            <person name="Hao Y."/>
            <person name="Huang J."/>
            <person name="Zhao X.-W."/>
            <person name="Ke S."/>
            <person name="Chen Y.-Y."/>
            <person name="Wu W.-L."/>
            <person name="Hsu J.-L."/>
            <person name="Lin Y.-F."/>
            <person name="Huang M.-D."/>
            <person name="Li C.-Y."/>
            <person name="Huang L."/>
            <person name="Wang Z.-W."/>
            <person name="Zhao X."/>
            <person name="Zhong W.-Y."/>
            <person name="Peng D.-H."/>
            <person name="Ahmad S."/>
            <person name="Lan S."/>
            <person name="Zhang J.-S."/>
            <person name="Tsai W.-C."/>
            <person name="Van De Peer Y."/>
            <person name="Liu Z.-J."/>
        </authorList>
    </citation>
    <scope>NUCLEOTIDE SEQUENCE</scope>
    <source>
        <strain evidence="10">SCP</strain>
        <tissue evidence="10">Leaves</tissue>
    </source>
</reference>
<reference evidence="10" key="1">
    <citation type="journal article" date="2023" name="Nat. Commun.">
        <title>Diploid and tetraploid genomes of Acorus and the evolution of monocots.</title>
        <authorList>
            <person name="Ma L."/>
            <person name="Liu K.W."/>
            <person name="Li Z."/>
            <person name="Hsiao Y.Y."/>
            <person name="Qi Y."/>
            <person name="Fu T."/>
            <person name="Tang G.D."/>
            <person name="Zhang D."/>
            <person name="Sun W.H."/>
            <person name="Liu D.K."/>
            <person name="Li Y."/>
            <person name="Chen G.Z."/>
            <person name="Liu X.D."/>
            <person name="Liao X.Y."/>
            <person name="Jiang Y.T."/>
            <person name="Yu X."/>
            <person name="Hao Y."/>
            <person name="Huang J."/>
            <person name="Zhao X.W."/>
            <person name="Ke S."/>
            <person name="Chen Y.Y."/>
            <person name="Wu W.L."/>
            <person name="Hsu J.L."/>
            <person name="Lin Y.F."/>
            <person name="Huang M.D."/>
            <person name="Li C.Y."/>
            <person name="Huang L."/>
            <person name="Wang Z.W."/>
            <person name="Zhao X."/>
            <person name="Zhong W.Y."/>
            <person name="Peng D.H."/>
            <person name="Ahmad S."/>
            <person name="Lan S."/>
            <person name="Zhang J.S."/>
            <person name="Tsai W.C."/>
            <person name="Van de Peer Y."/>
            <person name="Liu Z.J."/>
        </authorList>
    </citation>
    <scope>NUCLEOTIDE SEQUENCE</scope>
    <source>
        <strain evidence="10">SCP</strain>
    </source>
</reference>
<evidence type="ECO:0000256" key="3">
    <source>
        <dbReference type="ARBA" id="ARBA00019596"/>
    </source>
</evidence>
<feature type="compositionally biased region" description="Basic and acidic residues" evidence="6">
    <location>
        <begin position="1802"/>
        <end position="1837"/>
    </location>
</feature>
<feature type="compositionally biased region" description="Basic and acidic residues" evidence="6">
    <location>
        <begin position="1678"/>
        <end position="1690"/>
    </location>
</feature>
<evidence type="ECO:0000259" key="7">
    <source>
        <dbReference type="Pfam" id="PF11262"/>
    </source>
</evidence>
<dbReference type="Pfam" id="PF11262">
    <property type="entry name" value="Tho2"/>
    <property type="match status" value="1"/>
</dbReference>
<keyword evidence="4" id="KW-0539">Nucleus</keyword>
<dbReference type="Pfam" id="PF11732">
    <property type="entry name" value="Thoc2"/>
    <property type="match status" value="1"/>
</dbReference>
<keyword evidence="5" id="KW-0175">Coiled coil</keyword>
<evidence type="ECO:0000313" key="10">
    <source>
        <dbReference type="EMBL" id="KAK1277095.1"/>
    </source>
</evidence>
<organism evidence="10 11">
    <name type="scientific">Acorus gramineus</name>
    <name type="common">Dwarf sweet flag</name>
    <dbReference type="NCBI Taxonomy" id="55184"/>
    <lineage>
        <taxon>Eukaryota</taxon>
        <taxon>Viridiplantae</taxon>
        <taxon>Streptophyta</taxon>
        <taxon>Embryophyta</taxon>
        <taxon>Tracheophyta</taxon>
        <taxon>Spermatophyta</taxon>
        <taxon>Magnoliopsida</taxon>
        <taxon>Liliopsida</taxon>
        <taxon>Acoraceae</taxon>
        <taxon>Acorus</taxon>
    </lineage>
</organism>
<feature type="domain" description="THO complex subunit 2 N-terminal" evidence="9">
    <location>
        <begin position="39"/>
        <end position="412"/>
    </location>
</feature>
<dbReference type="GO" id="GO:0006406">
    <property type="term" value="P:mRNA export from nucleus"/>
    <property type="evidence" value="ECO:0007669"/>
    <property type="project" value="InterPro"/>
</dbReference>
<dbReference type="InterPro" id="IPR032302">
    <property type="entry name" value="THOC2_N"/>
</dbReference>
<evidence type="ECO:0000259" key="9">
    <source>
        <dbReference type="Pfam" id="PF16134"/>
    </source>
</evidence>
<feature type="region of interest" description="Disordered" evidence="6">
    <location>
        <begin position="1243"/>
        <end position="1369"/>
    </location>
</feature>
<dbReference type="GO" id="GO:0003729">
    <property type="term" value="F:mRNA binding"/>
    <property type="evidence" value="ECO:0007669"/>
    <property type="project" value="TreeGrafter"/>
</dbReference>
<feature type="domain" description="THO complex subunitTHOC2 C-terminal" evidence="7">
    <location>
        <begin position="916"/>
        <end position="1209"/>
    </location>
</feature>
<dbReference type="InterPro" id="IPR021726">
    <property type="entry name" value="THO_THOC2_N"/>
</dbReference>
<feature type="domain" description="THO complex subunit 2 N-terminal" evidence="9">
    <location>
        <begin position="445"/>
        <end position="585"/>
    </location>
</feature>
<evidence type="ECO:0000256" key="1">
    <source>
        <dbReference type="ARBA" id="ARBA00004123"/>
    </source>
</evidence>
<dbReference type="EMBL" id="JAUJYN010000002">
    <property type="protein sequence ID" value="KAK1277095.1"/>
    <property type="molecule type" value="Genomic_DNA"/>
</dbReference>
<dbReference type="PANTHER" id="PTHR21597:SF0">
    <property type="entry name" value="THO COMPLEX SUBUNIT 2"/>
    <property type="match status" value="1"/>
</dbReference>
<feature type="compositionally biased region" description="Polar residues" evidence="6">
    <location>
        <begin position="1243"/>
        <end position="1261"/>
    </location>
</feature>
<proteinExistence type="inferred from homology"/>
<dbReference type="Proteomes" id="UP001179952">
    <property type="component" value="Unassembled WGS sequence"/>
</dbReference>
<dbReference type="PANTHER" id="PTHR21597">
    <property type="entry name" value="THO2 PROTEIN"/>
    <property type="match status" value="1"/>
</dbReference>
<feature type="region of interest" description="Disordered" evidence="6">
    <location>
        <begin position="1409"/>
        <end position="1844"/>
    </location>
</feature>
<name>A0AAV9BKF3_ACOGR</name>
<feature type="domain" description="THO complex subunitTHOC2 N-terminal" evidence="8">
    <location>
        <begin position="587"/>
        <end position="662"/>
    </location>
</feature>
<dbReference type="InterPro" id="IPR040007">
    <property type="entry name" value="Tho2"/>
</dbReference>
<evidence type="ECO:0000256" key="4">
    <source>
        <dbReference type="ARBA" id="ARBA00023242"/>
    </source>
</evidence>
<gene>
    <name evidence="10" type="ORF">QJS04_geneDACA017188</name>
</gene>
<feature type="compositionally biased region" description="Basic and acidic residues" evidence="6">
    <location>
        <begin position="1523"/>
        <end position="1634"/>
    </location>
</feature>
<dbReference type="GO" id="GO:0006397">
    <property type="term" value="P:mRNA processing"/>
    <property type="evidence" value="ECO:0007669"/>
    <property type="project" value="InterPro"/>
</dbReference>
<comment type="subcellular location">
    <subcellularLocation>
        <location evidence="1">Nucleus</location>
    </subcellularLocation>
</comment>
<evidence type="ECO:0000313" key="11">
    <source>
        <dbReference type="Proteomes" id="UP001179952"/>
    </source>
</evidence>
<dbReference type="Pfam" id="PF16134">
    <property type="entry name" value="THOC2_N"/>
    <property type="match status" value="2"/>
</dbReference>
<feature type="compositionally biased region" description="Basic and acidic residues" evidence="6">
    <location>
        <begin position="1342"/>
        <end position="1353"/>
    </location>
</feature>
<feature type="compositionally biased region" description="Basic and acidic residues" evidence="6">
    <location>
        <begin position="1697"/>
        <end position="1737"/>
    </location>
</feature>
<feature type="compositionally biased region" description="Basic and acidic residues" evidence="6">
    <location>
        <begin position="1491"/>
        <end position="1517"/>
    </location>
</feature>
<comment type="caution">
    <text evidence="10">The sequence shown here is derived from an EMBL/GenBank/DDBJ whole genome shotgun (WGS) entry which is preliminary data.</text>
</comment>
<feature type="compositionally biased region" description="Basic and acidic residues" evidence="6">
    <location>
        <begin position="1780"/>
        <end position="1789"/>
    </location>
</feature>